<feature type="compositionally biased region" description="Polar residues" evidence="1">
    <location>
        <begin position="1"/>
        <end position="14"/>
    </location>
</feature>
<gene>
    <name evidence="2" type="ORF">SPI_07931</name>
</gene>
<evidence type="ECO:0000313" key="2">
    <source>
        <dbReference type="EMBL" id="OAA56320.1"/>
    </source>
</evidence>
<feature type="region of interest" description="Disordered" evidence="1">
    <location>
        <begin position="1"/>
        <end position="28"/>
    </location>
</feature>
<keyword evidence="3" id="KW-1185">Reference proteome</keyword>
<reference evidence="2 3" key="1">
    <citation type="journal article" date="2016" name="Genome Biol. Evol.">
        <title>Divergent and convergent evolution of fungal pathogenicity.</title>
        <authorList>
            <person name="Shang Y."/>
            <person name="Xiao G."/>
            <person name="Zheng P."/>
            <person name="Cen K."/>
            <person name="Zhan S."/>
            <person name="Wang C."/>
        </authorList>
    </citation>
    <scope>NUCLEOTIDE SEQUENCE [LARGE SCALE GENOMIC DNA]</scope>
    <source>
        <strain evidence="2 3">RCEF 264</strain>
    </source>
</reference>
<protein>
    <submittedName>
        <fullName evidence="2">Uncharacterized protein</fullName>
    </submittedName>
</protein>
<organism evidence="2 3">
    <name type="scientific">Niveomyces insectorum RCEF 264</name>
    <dbReference type="NCBI Taxonomy" id="1081102"/>
    <lineage>
        <taxon>Eukaryota</taxon>
        <taxon>Fungi</taxon>
        <taxon>Dikarya</taxon>
        <taxon>Ascomycota</taxon>
        <taxon>Pezizomycotina</taxon>
        <taxon>Sordariomycetes</taxon>
        <taxon>Hypocreomycetidae</taxon>
        <taxon>Hypocreales</taxon>
        <taxon>Cordycipitaceae</taxon>
        <taxon>Niveomyces</taxon>
    </lineage>
</organism>
<dbReference type="EMBL" id="AZHD01000017">
    <property type="protein sequence ID" value="OAA56320.1"/>
    <property type="molecule type" value="Genomic_DNA"/>
</dbReference>
<name>A0A167P5Q0_9HYPO</name>
<evidence type="ECO:0000256" key="1">
    <source>
        <dbReference type="SAM" id="MobiDB-lite"/>
    </source>
</evidence>
<comment type="caution">
    <text evidence="2">The sequence shown here is derived from an EMBL/GenBank/DDBJ whole genome shotgun (WGS) entry which is preliminary data.</text>
</comment>
<accession>A0A167P5Q0</accession>
<dbReference type="Proteomes" id="UP000076874">
    <property type="component" value="Unassembled WGS sequence"/>
</dbReference>
<dbReference type="AlphaFoldDB" id="A0A167P5Q0"/>
<proteinExistence type="predicted"/>
<feature type="region of interest" description="Disordered" evidence="1">
    <location>
        <begin position="61"/>
        <end position="80"/>
    </location>
</feature>
<evidence type="ECO:0000313" key="3">
    <source>
        <dbReference type="Proteomes" id="UP000076874"/>
    </source>
</evidence>
<sequence length="119" mass="11991">MQSASQGTSTLTPQPSTPAPLRHSGKAAAAAGPSRAAIAAIFSMDANSGLYLGGPRRSYNQQGHAYSNGNGNGNGNGTSATATPTMMSAHAVHCHLCGGVFVISTTCTNCAHVQCQQCL</sequence>